<dbReference type="GO" id="GO:0019776">
    <property type="term" value="F:Atg8-family ligase activity"/>
    <property type="evidence" value="ECO:0007669"/>
    <property type="project" value="TreeGrafter"/>
</dbReference>
<protein>
    <recommendedName>
        <fullName evidence="4">Ubiquitin-like protein ATG12</fullName>
    </recommendedName>
</protein>
<comment type="subunit">
    <text evidence="4">Forms a conjugate with ATG5.</text>
</comment>
<dbReference type="GO" id="GO:0034274">
    <property type="term" value="C:Atg12-Atg5-Atg16 complex"/>
    <property type="evidence" value="ECO:0007669"/>
    <property type="project" value="TreeGrafter"/>
</dbReference>
<evidence type="ECO:0000313" key="6">
    <source>
        <dbReference type="Proteomes" id="UP000075880"/>
    </source>
</evidence>
<dbReference type="Proteomes" id="UP000075880">
    <property type="component" value="Unassembled WGS sequence"/>
</dbReference>
<dbReference type="EnsemblMetazoa" id="ENSAATROPT009006">
    <property type="protein sequence ID" value="ENSAATROPP008135"/>
    <property type="gene ID" value="ENSAATROPG007337"/>
</dbReference>
<keyword evidence="2 4" id="KW-0833">Ubl conjugation pathway</keyword>
<comment type="function">
    <text evidence="4">Ubiquitin-like protein involved in autophagic vesicle formation.</text>
</comment>
<dbReference type="InterPro" id="IPR007242">
    <property type="entry name" value="Atg12"/>
</dbReference>
<evidence type="ECO:0000313" key="5">
    <source>
        <dbReference type="EnsemblMetazoa" id="ENSAATROPP008135"/>
    </source>
</evidence>
<dbReference type="CDD" id="cd01612">
    <property type="entry name" value="Ubl_ATG12"/>
    <property type="match status" value="1"/>
</dbReference>
<proteinExistence type="inferred from homology"/>
<dbReference type="Pfam" id="PF04110">
    <property type="entry name" value="APG12"/>
    <property type="match status" value="1"/>
</dbReference>
<keyword evidence="1 4" id="KW-1017">Isopeptide bond</keyword>
<dbReference type="GO" id="GO:0034727">
    <property type="term" value="P:piecemeal microautophagy of the nucleus"/>
    <property type="evidence" value="ECO:0007669"/>
    <property type="project" value="TreeGrafter"/>
</dbReference>
<name>A0AAG5DBA4_ANOAO</name>
<sequence>MTLLVQDFSLKKENKYHLHTLFHKCSLLPTVTEDFFLSKLIVVLGVTSVCTKFDRLRLFLIGFVEEFFFITHVSFLLKIMQKQPTNNVRKRVFVMFLYLSRNFDIVLHATGSAPILKQKKWSVDQEKPISAIVKFIHKYLKLDPEERLFLYINQTFAPSPDQIIKNLYECYGTNGKLILHYAKTQAWG</sequence>
<dbReference type="GO" id="GO:0034045">
    <property type="term" value="C:phagophore assembly site membrane"/>
    <property type="evidence" value="ECO:0007669"/>
    <property type="project" value="TreeGrafter"/>
</dbReference>
<dbReference type="GO" id="GO:0000422">
    <property type="term" value="P:autophagy of mitochondrion"/>
    <property type="evidence" value="ECO:0007669"/>
    <property type="project" value="TreeGrafter"/>
</dbReference>
<dbReference type="PANTHER" id="PTHR13385">
    <property type="entry name" value="AUTOPHAGY PROTEIN 12"/>
    <property type="match status" value="1"/>
</dbReference>
<evidence type="ECO:0000256" key="1">
    <source>
        <dbReference type="ARBA" id="ARBA00022499"/>
    </source>
</evidence>
<reference evidence="5" key="1">
    <citation type="submission" date="2024-04" db="UniProtKB">
        <authorList>
            <consortium name="EnsemblMetazoa"/>
        </authorList>
    </citation>
    <scope>IDENTIFICATION</scope>
    <source>
        <strain evidence="5">EBRO</strain>
    </source>
</reference>
<evidence type="ECO:0000256" key="2">
    <source>
        <dbReference type="ARBA" id="ARBA00022786"/>
    </source>
</evidence>
<dbReference type="GO" id="GO:0000045">
    <property type="term" value="P:autophagosome assembly"/>
    <property type="evidence" value="ECO:0007669"/>
    <property type="project" value="InterPro"/>
</dbReference>
<dbReference type="SUPFAM" id="SSF54236">
    <property type="entry name" value="Ubiquitin-like"/>
    <property type="match status" value="1"/>
</dbReference>
<keyword evidence="3 4" id="KW-0072">Autophagy</keyword>
<dbReference type="GO" id="GO:0061723">
    <property type="term" value="P:glycophagy"/>
    <property type="evidence" value="ECO:0007669"/>
    <property type="project" value="TreeGrafter"/>
</dbReference>
<organism evidence="5 6">
    <name type="scientific">Anopheles atroparvus</name>
    <name type="common">European mosquito</name>
    <dbReference type="NCBI Taxonomy" id="41427"/>
    <lineage>
        <taxon>Eukaryota</taxon>
        <taxon>Metazoa</taxon>
        <taxon>Ecdysozoa</taxon>
        <taxon>Arthropoda</taxon>
        <taxon>Hexapoda</taxon>
        <taxon>Insecta</taxon>
        <taxon>Pterygota</taxon>
        <taxon>Neoptera</taxon>
        <taxon>Endopterygota</taxon>
        <taxon>Diptera</taxon>
        <taxon>Nematocera</taxon>
        <taxon>Culicoidea</taxon>
        <taxon>Culicidae</taxon>
        <taxon>Anophelinae</taxon>
        <taxon>Anopheles</taxon>
    </lineage>
</organism>
<dbReference type="Gene3D" id="3.10.20.90">
    <property type="entry name" value="Phosphatidylinositol 3-kinase Catalytic Subunit, Chain A, domain 1"/>
    <property type="match status" value="1"/>
</dbReference>
<evidence type="ECO:0000256" key="3">
    <source>
        <dbReference type="ARBA" id="ARBA00023006"/>
    </source>
</evidence>
<dbReference type="GO" id="GO:0097352">
    <property type="term" value="P:autophagosome maturation"/>
    <property type="evidence" value="ECO:0007669"/>
    <property type="project" value="TreeGrafter"/>
</dbReference>
<dbReference type="AlphaFoldDB" id="A0AAG5DBA4"/>
<comment type="similarity">
    <text evidence="4">Belongs to the ATG12 family.</text>
</comment>
<dbReference type="PANTHER" id="PTHR13385:SF0">
    <property type="entry name" value="UBIQUITIN-LIKE PROTEIN ATG12"/>
    <property type="match status" value="1"/>
</dbReference>
<dbReference type="FunFam" id="3.10.20.90:FF:000150">
    <property type="entry name" value="Ubiquitin-like protein ATG12"/>
    <property type="match status" value="1"/>
</dbReference>
<dbReference type="GO" id="GO:0000421">
    <property type="term" value="C:autophagosome membrane"/>
    <property type="evidence" value="ECO:0007669"/>
    <property type="project" value="TreeGrafter"/>
</dbReference>
<evidence type="ECO:0000256" key="4">
    <source>
        <dbReference type="RuleBase" id="RU361201"/>
    </source>
</evidence>
<keyword evidence="6" id="KW-1185">Reference proteome</keyword>
<accession>A0AAG5DBA4</accession>
<dbReference type="InterPro" id="IPR029071">
    <property type="entry name" value="Ubiquitin-like_domsf"/>
</dbReference>